<dbReference type="RefSeq" id="WP_190435680.1">
    <property type="nucleotide sequence ID" value="NZ_JAMPKM010000005.1"/>
</dbReference>
<evidence type="ECO:0000313" key="2">
    <source>
        <dbReference type="Proteomes" id="UP001464891"/>
    </source>
</evidence>
<name>A0ABV0J6Z4_9CYAN</name>
<dbReference type="Proteomes" id="UP001464891">
    <property type="component" value="Unassembled WGS sequence"/>
</dbReference>
<comment type="caution">
    <text evidence="1">The sequence shown here is derived from an EMBL/GenBank/DDBJ whole genome shotgun (WGS) entry which is preliminary data.</text>
</comment>
<proteinExistence type="predicted"/>
<protein>
    <submittedName>
        <fullName evidence="1">Uncharacterized protein</fullName>
    </submittedName>
</protein>
<evidence type="ECO:0000313" key="1">
    <source>
        <dbReference type="EMBL" id="MEP0817541.1"/>
    </source>
</evidence>
<sequence>MSQGNTEVCSACGVKILRIPTGDRVLFSVGPPGTRATLWARVCQFTQKPGCINKDRDAVGEMKPNDYYQAEL</sequence>
<dbReference type="EMBL" id="JAMPKM010000005">
    <property type="protein sequence ID" value="MEP0817541.1"/>
    <property type="molecule type" value="Genomic_DNA"/>
</dbReference>
<accession>A0ABV0J6Z4</accession>
<gene>
    <name evidence="1" type="ORF">NC998_10580</name>
</gene>
<reference evidence="1 2" key="1">
    <citation type="submission" date="2022-04" db="EMBL/GenBank/DDBJ databases">
        <title>Positive selection, recombination, and allopatry shape intraspecific diversity of widespread and dominant cyanobacteria.</title>
        <authorList>
            <person name="Wei J."/>
            <person name="Shu W."/>
            <person name="Hu C."/>
        </authorList>
    </citation>
    <scope>NUCLEOTIDE SEQUENCE [LARGE SCALE GENOMIC DNA]</scope>
    <source>
        <strain evidence="1 2">GB2-A4</strain>
    </source>
</reference>
<keyword evidence="2" id="KW-1185">Reference proteome</keyword>
<organism evidence="1 2">
    <name type="scientific">Trichocoleus desertorum GB2-A4</name>
    <dbReference type="NCBI Taxonomy" id="2933944"/>
    <lineage>
        <taxon>Bacteria</taxon>
        <taxon>Bacillati</taxon>
        <taxon>Cyanobacteriota</taxon>
        <taxon>Cyanophyceae</taxon>
        <taxon>Leptolyngbyales</taxon>
        <taxon>Trichocoleusaceae</taxon>
        <taxon>Trichocoleus</taxon>
    </lineage>
</organism>